<name>A0ABP0QQD5_9DINO</name>
<sequence>MGSPGSSTACSSRWAPAPAARKVFVESWSMHGFRERVLLFDTPGWQLGSEAQAAPELVQQCLGEAERMGVPPEMLQERLVLVLVHQAEWIERDVENPSFRELVGGLVRAAAARCTQQPVLVPVLTKKIKAVAVQAFSMNLEAWKKELQGGSQLEVYKAVCSSSGDASTRGAAVRHLQTLLAQASAKSSGKIRETVTELIEEQLRKRLQSWGRLGDSPHALARRWLWLAARHRAVRVRGLGCENFGEKVWEEAENMRRRLKQAALVVGLPEASGDWHTDQLRSTCGASGVSRGCSTCSSCTAEGGGGPTPRTLATPMRAQTRTWATQTPVLPPRPPGKPGESTGHAEM</sequence>
<organism evidence="2 3">
    <name type="scientific">Durusdinium trenchii</name>
    <dbReference type="NCBI Taxonomy" id="1381693"/>
    <lineage>
        <taxon>Eukaryota</taxon>
        <taxon>Sar</taxon>
        <taxon>Alveolata</taxon>
        <taxon>Dinophyceae</taxon>
        <taxon>Suessiales</taxon>
        <taxon>Symbiodiniaceae</taxon>
        <taxon>Durusdinium</taxon>
    </lineage>
</organism>
<keyword evidence="3" id="KW-1185">Reference proteome</keyword>
<feature type="region of interest" description="Disordered" evidence="1">
    <location>
        <begin position="322"/>
        <end position="347"/>
    </location>
</feature>
<comment type="caution">
    <text evidence="2">The sequence shown here is derived from an EMBL/GenBank/DDBJ whole genome shotgun (WGS) entry which is preliminary data.</text>
</comment>
<proteinExistence type="predicted"/>
<dbReference type="Proteomes" id="UP001642484">
    <property type="component" value="Unassembled WGS sequence"/>
</dbReference>
<accession>A0ABP0QQD5</accession>
<evidence type="ECO:0000313" key="2">
    <source>
        <dbReference type="EMBL" id="CAK9090479.1"/>
    </source>
</evidence>
<protein>
    <submittedName>
        <fullName evidence="2">Uncharacterized protein</fullName>
    </submittedName>
</protein>
<dbReference type="EMBL" id="CAXAMN010024851">
    <property type="protein sequence ID" value="CAK9090479.1"/>
    <property type="molecule type" value="Genomic_DNA"/>
</dbReference>
<evidence type="ECO:0000313" key="3">
    <source>
        <dbReference type="Proteomes" id="UP001642484"/>
    </source>
</evidence>
<reference evidence="2 3" key="1">
    <citation type="submission" date="2024-02" db="EMBL/GenBank/DDBJ databases">
        <authorList>
            <person name="Chen Y."/>
            <person name="Shah S."/>
            <person name="Dougan E. K."/>
            <person name="Thang M."/>
            <person name="Chan C."/>
        </authorList>
    </citation>
    <scope>NUCLEOTIDE SEQUENCE [LARGE SCALE GENOMIC DNA]</scope>
</reference>
<evidence type="ECO:0000256" key="1">
    <source>
        <dbReference type="SAM" id="MobiDB-lite"/>
    </source>
</evidence>
<gene>
    <name evidence="2" type="ORF">CCMP2556_LOCUS43480</name>
</gene>